<evidence type="ECO:0000313" key="3">
    <source>
        <dbReference type="Proteomes" id="UP000799439"/>
    </source>
</evidence>
<evidence type="ECO:0000313" key="2">
    <source>
        <dbReference type="EMBL" id="KAF2153982.1"/>
    </source>
</evidence>
<proteinExistence type="predicted"/>
<feature type="region of interest" description="Disordered" evidence="1">
    <location>
        <begin position="175"/>
        <end position="259"/>
    </location>
</feature>
<name>A0A9P4J1Y6_9PEZI</name>
<protein>
    <submittedName>
        <fullName evidence="2">Uncharacterized protein</fullName>
    </submittedName>
</protein>
<reference evidence="2" key="1">
    <citation type="journal article" date="2020" name="Stud. Mycol.">
        <title>101 Dothideomycetes genomes: a test case for predicting lifestyles and emergence of pathogens.</title>
        <authorList>
            <person name="Haridas S."/>
            <person name="Albert R."/>
            <person name="Binder M."/>
            <person name="Bloem J."/>
            <person name="Labutti K."/>
            <person name="Salamov A."/>
            <person name="Andreopoulos B."/>
            <person name="Baker S."/>
            <person name="Barry K."/>
            <person name="Bills G."/>
            <person name="Bluhm B."/>
            <person name="Cannon C."/>
            <person name="Castanera R."/>
            <person name="Culley D."/>
            <person name="Daum C."/>
            <person name="Ezra D."/>
            <person name="Gonzalez J."/>
            <person name="Henrissat B."/>
            <person name="Kuo A."/>
            <person name="Liang C."/>
            <person name="Lipzen A."/>
            <person name="Lutzoni F."/>
            <person name="Magnuson J."/>
            <person name="Mondo S."/>
            <person name="Nolan M."/>
            <person name="Ohm R."/>
            <person name="Pangilinan J."/>
            <person name="Park H.-J."/>
            <person name="Ramirez L."/>
            <person name="Alfaro M."/>
            <person name="Sun H."/>
            <person name="Tritt A."/>
            <person name="Yoshinaga Y."/>
            <person name="Zwiers L.-H."/>
            <person name="Turgeon B."/>
            <person name="Goodwin S."/>
            <person name="Spatafora J."/>
            <person name="Crous P."/>
            <person name="Grigoriev I."/>
        </authorList>
    </citation>
    <scope>NUCLEOTIDE SEQUENCE</scope>
    <source>
        <strain evidence="2">CBS 260.36</strain>
    </source>
</reference>
<dbReference type="Proteomes" id="UP000799439">
    <property type="component" value="Unassembled WGS sequence"/>
</dbReference>
<organism evidence="2 3">
    <name type="scientific">Myriangium duriaei CBS 260.36</name>
    <dbReference type="NCBI Taxonomy" id="1168546"/>
    <lineage>
        <taxon>Eukaryota</taxon>
        <taxon>Fungi</taxon>
        <taxon>Dikarya</taxon>
        <taxon>Ascomycota</taxon>
        <taxon>Pezizomycotina</taxon>
        <taxon>Dothideomycetes</taxon>
        <taxon>Dothideomycetidae</taxon>
        <taxon>Myriangiales</taxon>
        <taxon>Myriangiaceae</taxon>
        <taxon>Myriangium</taxon>
    </lineage>
</organism>
<feature type="compositionally biased region" description="Low complexity" evidence="1">
    <location>
        <begin position="63"/>
        <end position="85"/>
    </location>
</feature>
<dbReference type="EMBL" id="ML996084">
    <property type="protein sequence ID" value="KAF2153982.1"/>
    <property type="molecule type" value="Genomic_DNA"/>
</dbReference>
<sequence>MSSRIVRLLSTPLILSLSLPLTTFAIFTTLLALTTLLIRVSIVYVELFLAILQSALVPSVPVPKTTTTTTSSAPPSPAAVQGVSIRPRHRPRRTSSSSSSSGLVISTPAAGGLGNASRTQSLSSLINGTAGQATPRDYESVGGWRLTSSNAADEALWTGINARLELPALTLPSPSGRWGGNRRGSAWGGKAAGSPPETRRRWRREGRESPEGYFGVSNGGSCSSAAESPALVMTTGRMSGSGSRGQSRRSSVSFGRVRE</sequence>
<feature type="compositionally biased region" description="Low complexity" evidence="1">
    <location>
        <begin position="94"/>
        <end position="107"/>
    </location>
</feature>
<keyword evidence="3" id="KW-1185">Reference proteome</keyword>
<accession>A0A9P4J1Y6</accession>
<gene>
    <name evidence="2" type="ORF">K461DRAFT_267065</name>
</gene>
<dbReference type="AlphaFoldDB" id="A0A9P4J1Y6"/>
<feature type="compositionally biased region" description="Low complexity" evidence="1">
    <location>
        <begin position="236"/>
        <end position="259"/>
    </location>
</feature>
<feature type="region of interest" description="Disordered" evidence="1">
    <location>
        <begin position="63"/>
        <end position="117"/>
    </location>
</feature>
<feature type="compositionally biased region" description="Gly residues" evidence="1">
    <location>
        <begin position="177"/>
        <end position="191"/>
    </location>
</feature>
<evidence type="ECO:0000256" key="1">
    <source>
        <dbReference type="SAM" id="MobiDB-lite"/>
    </source>
</evidence>
<comment type="caution">
    <text evidence="2">The sequence shown here is derived from an EMBL/GenBank/DDBJ whole genome shotgun (WGS) entry which is preliminary data.</text>
</comment>
<dbReference type="OrthoDB" id="4492972at2759"/>